<dbReference type="InterPro" id="IPR011992">
    <property type="entry name" value="EF-hand-dom_pair"/>
</dbReference>
<feature type="compositionally biased region" description="Polar residues" evidence="3">
    <location>
        <begin position="223"/>
        <end position="234"/>
    </location>
</feature>
<feature type="compositionally biased region" description="Low complexity" evidence="3">
    <location>
        <begin position="273"/>
        <end position="282"/>
    </location>
</feature>
<evidence type="ECO:0000313" key="6">
    <source>
        <dbReference type="Proteomes" id="UP000275267"/>
    </source>
</evidence>
<dbReference type="OrthoDB" id="26525at2759"/>
<dbReference type="InterPro" id="IPR002048">
    <property type="entry name" value="EF_hand_dom"/>
</dbReference>
<feature type="domain" description="EF-hand" evidence="4">
    <location>
        <begin position="365"/>
        <end position="400"/>
    </location>
</feature>
<evidence type="ECO:0000256" key="2">
    <source>
        <dbReference type="ARBA" id="ARBA00022837"/>
    </source>
</evidence>
<dbReference type="InterPro" id="IPR018247">
    <property type="entry name" value="EF_Hand_1_Ca_BS"/>
</dbReference>
<feature type="region of interest" description="Disordered" evidence="3">
    <location>
        <begin position="38"/>
        <end position="58"/>
    </location>
</feature>
<feature type="compositionally biased region" description="Basic and acidic residues" evidence="3">
    <location>
        <begin position="242"/>
        <end position="255"/>
    </location>
</feature>
<keyword evidence="1" id="KW-0677">Repeat</keyword>
<dbReference type="STRING" id="4540.A0A3L6SIE6"/>
<evidence type="ECO:0000313" key="5">
    <source>
        <dbReference type="EMBL" id="RLN22371.1"/>
    </source>
</evidence>
<dbReference type="Gene3D" id="1.10.238.10">
    <property type="entry name" value="EF-hand"/>
    <property type="match status" value="2"/>
</dbReference>
<evidence type="ECO:0000256" key="1">
    <source>
        <dbReference type="ARBA" id="ARBA00022737"/>
    </source>
</evidence>
<name>A0A3L6SIE6_PANMI</name>
<dbReference type="GO" id="GO:0005509">
    <property type="term" value="F:calcium ion binding"/>
    <property type="evidence" value="ECO:0007669"/>
    <property type="project" value="InterPro"/>
</dbReference>
<sequence length="508" mass="53867">MSCVAGLPKKPQPAAHSFAAGAAALSCGWNDDIVRSEGRGRDSGHDRDHGDSGGGLGRLDDLRVKSWGECWRGRGVYIDGAMGDATMMGDGSLRLGVWLVVEDQSGRNSESGLCTWQSGTQRAATVRARWRVWTSKGKARSSSGGSSPLSTLSSAEASQPANGSSSRKGRDARAETYKSQRARLGLAGSAEPAGTPSSSANRRRLTPLVHAASVDHARRRQRPSNPNSKLQSRTRGGLPDSKWGEGGKARGEELSSARVSGKAELVEPLGCSPPARRQPQLARTRRREGRRVAGIEVSSRASKRLSPKRSGSFKLSLPGLLCGQCKATAVSSPPDSPTGSGGSGARSLSSSSASASSSGTSRGRDRMAELREIFRHFDRDMDGRISGREMREFFASMGDGGLAALGQGQGLGLDGAGGGGDDLMLGFDDFVRIVESKGGEEEEREDLRRAFEAFEAVKGSGRITPRGLQRVLSQLGDEPSVAECEAMIRAYDDDGDGELDFHRMMNQD</sequence>
<evidence type="ECO:0000259" key="4">
    <source>
        <dbReference type="PROSITE" id="PS50222"/>
    </source>
</evidence>
<accession>A0A3L6SIE6</accession>
<dbReference type="PROSITE" id="PS00018">
    <property type="entry name" value="EF_HAND_1"/>
    <property type="match status" value="1"/>
</dbReference>
<dbReference type="AlphaFoldDB" id="A0A3L6SIE6"/>
<feature type="compositionally biased region" description="Basic and acidic residues" evidence="3">
    <location>
        <begin position="38"/>
        <end position="51"/>
    </location>
</feature>
<dbReference type="Pfam" id="PF00036">
    <property type="entry name" value="EF-hand_1"/>
    <property type="match status" value="1"/>
</dbReference>
<dbReference type="InterPro" id="IPR050145">
    <property type="entry name" value="Centrin_CML-like"/>
</dbReference>
<dbReference type="FunFam" id="1.10.238.10:FF:000330">
    <property type="entry name" value="Putative calcium-binding protein CML41"/>
    <property type="match status" value="1"/>
</dbReference>
<feature type="compositionally biased region" description="Low complexity" evidence="3">
    <location>
        <begin position="135"/>
        <end position="158"/>
    </location>
</feature>
<dbReference type="Pfam" id="PF13833">
    <property type="entry name" value="EF-hand_8"/>
    <property type="match status" value="1"/>
</dbReference>
<comment type="caution">
    <text evidence="5">The sequence shown here is derived from an EMBL/GenBank/DDBJ whole genome shotgun (WGS) entry which is preliminary data.</text>
</comment>
<dbReference type="Proteomes" id="UP000275267">
    <property type="component" value="Unassembled WGS sequence"/>
</dbReference>
<reference evidence="6" key="1">
    <citation type="journal article" date="2019" name="Nat. Commun.">
        <title>The genome of broomcorn millet.</title>
        <authorList>
            <person name="Zou C."/>
            <person name="Miki D."/>
            <person name="Li D."/>
            <person name="Tang Q."/>
            <person name="Xiao L."/>
            <person name="Rajput S."/>
            <person name="Deng P."/>
            <person name="Jia W."/>
            <person name="Huang R."/>
            <person name="Zhang M."/>
            <person name="Sun Y."/>
            <person name="Hu J."/>
            <person name="Fu X."/>
            <person name="Schnable P.S."/>
            <person name="Li F."/>
            <person name="Zhang H."/>
            <person name="Feng B."/>
            <person name="Zhu X."/>
            <person name="Liu R."/>
            <person name="Schnable J.C."/>
            <person name="Zhu J.-K."/>
            <person name="Zhang H."/>
        </authorList>
    </citation>
    <scope>NUCLEOTIDE SEQUENCE [LARGE SCALE GENOMIC DNA]</scope>
</reference>
<organism evidence="5 6">
    <name type="scientific">Panicum miliaceum</name>
    <name type="common">Proso millet</name>
    <name type="synonym">Broomcorn millet</name>
    <dbReference type="NCBI Taxonomy" id="4540"/>
    <lineage>
        <taxon>Eukaryota</taxon>
        <taxon>Viridiplantae</taxon>
        <taxon>Streptophyta</taxon>
        <taxon>Embryophyta</taxon>
        <taxon>Tracheophyta</taxon>
        <taxon>Spermatophyta</taxon>
        <taxon>Magnoliopsida</taxon>
        <taxon>Liliopsida</taxon>
        <taxon>Poales</taxon>
        <taxon>Poaceae</taxon>
        <taxon>PACMAD clade</taxon>
        <taxon>Panicoideae</taxon>
        <taxon>Panicodae</taxon>
        <taxon>Paniceae</taxon>
        <taxon>Panicinae</taxon>
        <taxon>Panicum</taxon>
        <taxon>Panicum sect. Panicum</taxon>
    </lineage>
</organism>
<protein>
    <submittedName>
        <fullName evidence="5">Calcium-binding protein CML41</fullName>
    </submittedName>
</protein>
<keyword evidence="6" id="KW-1185">Reference proteome</keyword>
<dbReference type="PROSITE" id="PS50222">
    <property type="entry name" value="EF_HAND_2"/>
    <property type="match status" value="1"/>
</dbReference>
<feature type="compositionally biased region" description="Basic and acidic residues" evidence="3">
    <location>
        <begin position="168"/>
        <end position="178"/>
    </location>
</feature>
<proteinExistence type="predicted"/>
<dbReference type="PANTHER" id="PTHR23050">
    <property type="entry name" value="CALCIUM BINDING PROTEIN"/>
    <property type="match status" value="1"/>
</dbReference>
<feature type="compositionally biased region" description="Low complexity" evidence="3">
    <location>
        <begin position="345"/>
        <end position="361"/>
    </location>
</feature>
<feature type="region of interest" description="Disordered" evidence="3">
    <location>
        <begin position="135"/>
        <end position="311"/>
    </location>
</feature>
<keyword evidence="2" id="KW-0106">Calcium</keyword>
<dbReference type="EMBL" id="PQIB02000004">
    <property type="protein sequence ID" value="RLN22371.1"/>
    <property type="molecule type" value="Genomic_DNA"/>
</dbReference>
<dbReference type="SUPFAM" id="SSF47473">
    <property type="entry name" value="EF-hand"/>
    <property type="match status" value="1"/>
</dbReference>
<dbReference type="SMART" id="SM00054">
    <property type="entry name" value="EFh"/>
    <property type="match status" value="2"/>
</dbReference>
<gene>
    <name evidence="5" type="ORF">C2845_PM07G24130</name>
</gene>
<evidence type="ECO:0000256" key="3">
    <source>
        <dbReference type="SAM" id="MobiDB-lite"/>
    </source>
</evidence>
<feature type="region of interest" description="Disordered" evidence="3">
    <location>
        <begin position="328"/>
        <end position="366"/>
    </location>
</feature>
<dbReference type="CDD" id="cd00051">
    <property type="entry name" value="EFh"/>
    <property type="match status" value="2"/>
</dbReference>